<comment type="caution">
    <text evidence="2">The sequence shown here is derived from an EMBL/GenBank/DDBJ whole genome shotgun (WGS) entry which is preliminary data.</text>
</comment>
<protein>
    <submittedName>
        <fullName evidence="2">Uncharacterized protein</fullName>
    </submittedName>
</protein>
<sequence length="66" mass="7734">MSRTDRITLTRRRLFDPLGPALGLREVPLATESPKPALAMFRHPRTERSPERQWPRERLRRVAAES</sequence>
<evidence type="ECO:0000313" key="2">
    <source>
        <dbReference type="EMBL" id="GGQ68536.1"/>
    </source>
</evidence>
<dbReference type="Gene3D" id="3.40.190.10">
    <property type="entry name" value="Periplasmic binding protein-like II"/>
    <property type="match status" value="2"/>
</dbReference>
<evidence type="ECO:0000313" key="3">
    <source>
        <dbReference type="Proteomes" id="UP000620156"/>
    </source>
</evidence>
<reference evidence="2" key="2">
    <citation type="submission" date="2020-09" db="EMBL/GenBank/DDBJ databases">
        <authorList>
            <person name="Sun Q."/>
            <person name="Ohkuma M."/>
        </authorList>
    </citation>
    <scope>NUCLEOTIDE SEQUENCE</scope>
    <source>
        <strain evidence="2">JCM 3131</strain>
    </source>
</reference>
<reference evidence="2" key="1">
    <citation type="journal article" date="2014" name="Int. J. Syst. Evol. Microbiol.">
        <title>Complete genome sequence of Corynebacterium casei LMG S-19264T (=DSM 44701T), isolated from a smear-ripened cheese.</title>
        <authorList>
            <consortium name="US DOE Joint Genome Institute (JGI-PGF)"/>
            <person name="Walter F."/>
            <person name="Albersmeier A."/>
            <person name="Kalinowski J."/>
            <person name="Ruckert C."/>
        </authorList>
    </citation>
    <scope>NUCLEOTIDE SEQUENCE</scope>
    <source>
        <strain evidence="2">JCM 3131</strain>
    </source>
</reference>
<gene>
    <name evidence="2" type="ORF">GCM10010145_42750</name>
</gene>
<dbReference type="Proteomes" id="UP000620156">
    <property type="component" value="Unassembled WGS sequence"/>
</dbReference>
<feature type="region of interest" description="Disordered" evidence="1">
    <location>
        <begin position="35"/>
        <end position="66"/>
    </location>
</feature>
<keyword evidence="3" id="KW-1185">Reference proteome</keyword>
<evidence type="ECO:0000256" key="1">
    <source>
        <dbReference type="SAM" id="MobiDB-lite"/>
    </source>
</evidence>
<dbReference type="EMBL" id="BMQK01000010">
    <property type="protein sequence ID" value="GGQ68536.1"/>
    <property type="molecule type" value="Genomic_DNA"/>
</dbReference>
<accession>A0A918BHZ4</accession>
<dbReference type="AlphaFoldDB" id="A0A918BHZ4"/>
<proteinExistence type="predicted"/>
<organism evidence="2 3">
    <name type="scientific">Streptomyces ruber</name>
    <dbReference type="NCBI Taxonomy" id="83378"/>
    <lineage>
        <taxon>Bacteria</taxon>
        <taxon>Bacillati</taxon>
        <taxon>Actinomycetota</taxon>
        <taxon>Actinomycetes</taxon>
        <taxon>Kitasatosporales</taxon>
        <taxon>Streptomycetaceae</taxon>
        <taxon>Streptomyces</taxon>
    </lineage>
</organism>
<dbReference type="RefSeq" id="WP_189218485.1">
    <property type="nucleotide sequence ID" value="NZ_BMQK01000010.1"/>
</dbReference>
<feature type="compositionally biased region" description="Basic and acidic residues" evidence="1">
    <location>
        <begin position="44"/>
        <end position="66"/>
    </location>
</feature>
<name>A0A918BHZ4_9ACTN</name>